<keyword evidence="7 9" id="KW-0793">Thylakoid</keyword>
<evidence type="ECO:0000256" key="5">
    <source>
        <dbReference type="ARBA" id="ARBA00022836"/>
    </source>
</evidence>
<feature type="transmembrane region" description="Helical" evidence="9">
    <location>
        <begin position="20"/>
        <end position="38"/>
    </location>
</feature>
<comment type="caution">
    <text evidence="10">The sequence shown here is derived from an EMBL/GenBank/DDBJ whole genome shotgun (WGS) entry which is preliminary data.</text>
</comment>
<sequence>MSTALLAVAARMSDWSPNVGLIMVACNVLAIVLARATVKLPNVGPQIPVLSDVAGLSLPALLGATSFGHIIAAGVILGLTNMGTI</sequence>
<dbReference type="Proteomes" id="UP000707356">
    <property type="component" value="Unassembled WGS sequence"/>
</dbReference>
<evidence type="ECO:0000256" key="2">
    <source>
        <dbReference type="ARBA" id="ARBA00006458"/>
    </source>
</evidence>
<protein>
    <recommendedName>
        <fullName evidence="9">Photosystem I reaction center subunit PsaK</fullName>
    </recommendedName>
    <alternativeName>
        <fullName evidence="9">Photosystem I subunit X</fullName>
    </alternativeName>
</protein>
<dbReference type="GO" id="GO:0015979">
    <property type="term" value="P:photosynthesis"/>
    <property type="evidence" value="ECO:0007669"/>
    <property type="project" value="UniProtKB-UniRule"/>
</dbReference>
<evidence type="ECO:0000256" key="7">
    <source>
        <dbReference type="ARBA" id="ARBA00023078"/>
    </source>
</evidence>
<dbReference type="Gene3D" id="1.20.860.20">
    <property type="entry name" value="Photosystem I PsaK, reaction centre"/>
    <property type="match status" value="1"/>
</dbReference>
<proteinExistence type="inferred from homology"/>
<dbReference type="AlphaFoldDB" id="A0A951U457"/>
<gene>
    <name evidence="9 10" type="primary">psaK</name>
    <name evidence="10" type="ORF">KME07_07950</name>
</gene>
<keyword evidence="6 9" id="KW-1133">Transmembrane helix</keyword>
<comment type="subcellular location">
    <subcellularLocation>
        <location evidence="9">Cellular thylakoid membrane</location>
        <topology evidence="9">Multi-pass membrane protein</topology>
    </subcellularLocation>
    <subcellularLocation>
        <location evidence="1">Membrane</location>
        <topology evidence="1">Multi-pass membrane protein</topology>
    </subcellularLocation>
</comment>
<dbReference type="InterPro" id="IPR035982">
    <property type="entry name" value="PSI_centre_PsaK_sf"/>
</dbReference>
<reference evidence="10" key="2">
    <citation type="journal article" date="2022" name="Microbiol. Resour. Announc.">
        <title>Metagenome Sequencing to Explore Phylogenomics of Terrestrial Cyanobacteria.</title>
        <authorList>
            <person name="Ward R.D."/>
            <person name="Stajich J.E."/>
            <person name="Johansen J.R."/>
            <person name="Huntemann M."/>
            <person name="Clum A."/>
            <person name="Foster B."/>
            <person name="Foster B."/>
            <person name="Roux S."/>
            <person name="Palaniappan K."/>
            <person name="Varghese N."/>
            <person name="Mukherjee S."/>
            <person name="Reddy T.B.K."/>
            <person name="Daum C."/>
            <person name="Copeland A."/>
            <person name="Chen I.A."/>
            <person name="Ivanova N.N."/>
            <person name="Kyrpides N.C."/>
            <person name="Shapiro N."/>
            <person name="Eloe-Fadrosh E.A."/>
            <person name="Pietrasiak N."/>
        </authorList>
    </citation>
    <scope>NUCLEOTIDE SEQUENCE</scope>
    <source>
        <strain evidence="10">GSE-TBD4-15B</strain>
    </source>
</reference>
<evidence type="ECO:0000256" key="4">
    <source>
        <dbReference type="ARBA" id="ARBA00022692"/>
    </source>
</evidence>
<evidence type="ECO:0000313" key="10">
    <source>
        <dbReference type="EMBL" id="MBW4465358.1"/>
    </source>
</evidence>
<dbReference type="InterPro" id="IPR017492">
    <property type="entry name" value="PSI_PsaK"/>
</dbReference>
<dbReference type="SUPFAM" id="SSF81563">
    <property type="entry name" value="Photosystem I reaction center subunit X, PsaK"/>
    <property type="match status" value="1"/>
</dbReference>
<reference evidence="10" key="1">
    <citation type="submission" date="2021-05" db="EMBL/GenBank/DDBJ databases">
        <authorList>
            <person name="Pietrasiak N."/>
            <person name="Ward R."/>
            <person name="Stajich J.E."/>
            <person name="Kurbessoian T."/>
        </authorList>
    </citation>
    <scope>NUCLEOTIDE SEQUENCE</scope>
    <source>
        <strain evidence="10">GSE-TBD4-15B</strain>
    </source>
</reference>
<dbReference type="Pfam" id="PF01241">
    <property type="entry name" value="PSI_PSAK"/>
    <property type="match status" value="1"/>
</dbReference>
<accession>A0A951U457</accession>
<evidence type="ECO:0000256" key="1">
    <source>
        <dbReference type="ARBA" id="ARBA00004141"/>
    </source>
</evidence>
<keyword evidence="5 9" id="KW-0603">Photosystem I</keyword>
<keyword evidence="8 9" id="KW-0472">Membrane</keyword>
<evidence type="ECO:0000313" key="11">
    <source>
        <dbReference type="Proteomes" id="UP000707356"/>
    </source>
</evidence>
<dbReference type="InterPro" id="IPR000549">
    <property type="entry name" value="PSI_PsaG/PsaK"/>
</dbReference>
<name>A0A951U457_9CYAN</name>
<feature type="transmembrane region" description="Helical" evidence="9">
    <location>
        <begin position="58"/>
        <end position="79"/>
    </location>
</feature>
<organism evidence="10 11">
    <name type="scientific">Pegethrix bostrychoides GSE-TBD4-15B</name>
    <dbReference type="NCBI Taxonomy" id="2839662"/>
    <lineage>
        <taxon>Bacteria</taxon>
        <taxon>Bacillati</taxon>
        <taxon>Cyanobacteriota</taxon>
        <taxon>Cyanophyceae</taxon>
        <taxon>Oculatellales</taxon>
        <taxon>Oculatellaceae</taxon>
        <taxon>Pegethrix</taxon>
    </lineage>
</organism>
<keyword evidence="3 9" id="KW-0602">Photosynthesis</keyword>
<dbReference type="NCBIfam" id="TIGR03049">
    <property type="entry name" value="PS_I_psaK"/>
    <property type="match status" value="1"/>
</dbReference>
<dbReference type="GO" id="GO:0031676">
    <property type="term" value="C:plasma membrane-derived thylakoid membrane"/>
    <property type="evidence" value="ECO:0007669"/>
    <property type="project" value="UniProtKB-SubCell"/>
</dbReference>
<evidence type="ECO:0000256" key="6">
    <source>
        <dbReference type="ARBA" id="ARBA00022989"/>
    </source>
</evidence>
<dbReference type="GO" id="GO:0009522">
    <property type="term" value="C:photosystem I"/>
    <property type="evidence" value="ECO:0007669"/>
    <property type="project" value="UniProtKB-KW"/>
</dbReference>
<keyword evidence="4 9" id="KW-0812">Transmembrane</keyword>
<dbReference type="InterPro" id="IPR037101">
    <property type="entry name" value="PSI_PsaK_bact"/>
</dbReference>
<comment type="similarity">
    <text evidence="2 9">Belongs to the PsaG/PsaK family.</text>
</comment>
<dbReference type="HAMAP" id="MF_00474">
    <property type="entry name" value="PSI_PsaK"/>
    <property type="match status" value="1"/>
</dbReference>
<dbReference type="EMBL" id="JAHHHV010000040">
    <property type="protein sequence ID" value="MBW4465358.1"/>
    <property type="molecule type" value="Genomic_DNA"/>
</dbReference>
<evidence type="ECO:0000256" key="8">
    <source>
        <dbReference type="ARBA" id="ARBA00023136"/>
    </source>
</evidence>
<evidence type="ECO:0000256" key="9">
    <source>
        <dbReference type="HAMAP-Rule" id="MF_00474"/>
    </source>
</evidence>
<evidence type="ECO:0000256" key="3">
    <source>
        <dbReference type="ARBA" id="ARBA00022531"/>
    </source>
</evidence>